<dbReference type="Pfam" id="PF01312">
    <property type="entry name" value="Bac_export_2"/>
    <property type="match status" value="1"/>
</dbReference>
<evidence type="ECO:0000313" key="15">
    <source>
        <dbReference type="EMBL" id="XDU72608.1"/>
    </source>
</evidence>
<keyword evidence="9 13" id="KW-1133">Transmembrane helix</keyword>
<comment type="similarity">
    <text evidence="2 13">Belongs to the type III secretion exporter family.</text>
</comment>
<evidence type="ECO:0000256" key="6">
    <source>
        <dbReference type="ARBA" id="ARBA00022692"/>
    </source>
</evidence>
<dbReference type="GO" id="GO:0005886">
    <property type="term" value="C:plasma membrane"/>
    <property type="evidence" value="ECO:0007669"/>
    <property type="project" value="UniProtKB-SubCell"/>
</dbReference>
<evidence type="ECO:0000256" key="11">
    <source>
        <dbReference type="ARBA" id="ARBA00023225"/>
    </source>
</evidence>
<evidence type="ECO:0000256" key="7">
    <source>
        <dbReference type="ARBA" id="ARBA00022795"/>
    </source>
</evidence>
<evidence type="ECO:0000256" key="2">
    <source>
        <dbReference type="ARBA" id="ARBA00010690"/>
    </source>
</evidence>
<evidence type="ECO:0000256" key="9">
    <source>
        <dbReference type="ARBA" id="ARBA00022989"/>
    </source>
</evidence>
<dbReference type="Gene3D" id="3.40.1690.10">
    <property type="entry name" value="secretion proteins EscU"/>
    <property type="match status" value="1"/>
</dbReference>
<evidence type="ECO:0000256" key="1">
    <source>
        <dbReference type="ARBA" id="ARBA00004651"/>
    </source>
</evidence>
<evidence type="ECO:0000256" key="12">
    <source>
        <dbReference type="ARBA" id="ARBA00025078"/>
    </source>
</evidence>
<keyword evidence="8 13" id="KW-0653">Protein transport</keyword>
<feature type="transmembrane region" description="Helical" evidence="13">
    <location>
        <begin position="191"/>
        <end position="213"/>
    </location>
</feature>
<dbReference type="InterPro" id="IPR029025">
    <property type="entry name" value="T3SS_substrate_exporter_C"/>
</dbReference>
<keyword evidence="10 13" id="KW-0472">Membrane</keyword>
<evidence type="ECO:0000256" key="4">
    <source>
        <dbReference type="ARBA" id="ARBA00022448"/>
    </source>
</evidence>
<keyword evidence="4 13" id="KW-0813">Transport</keyword>
<dbReference type="PANTHER" id="PTHR30531">
    <property type="entry name" value="FLAGELLAR BIOSYNTHETIC PROTEIN FLHB"/>
    <property type="match status" value="1"/>
</dbReference>
<evidence type="ECO:0000256" key="10">
    <source>
        <dbReference type="ARBA" id="ARBA00023136"/>
    </source>
</evidence>
<dbReference type="InterPro" id="IPR006136">
    <property type="entry name" value="FlhB"/>
</dbReference>
<organism evidence="15">
    <name type="scientific">Rouxiella sp. WC2420</name>
    <dbReference type="NCBI Taxonomy" id="3234145"/>
    <lineage>
        <taxon>Bacteria</taxon>
        <taxon>Pseudomonadati</taxon>
        <taxon>Pseudomonadota</taxon>
        <taxon>Gammaproteobacteria</taxon>
        <taxon>Enterobacterales</taxon>
        <taxon>Yersiniaceae</taxon>
        <taxon>Rouxiella</taxon>
    </lineage>
</organism>
<reference evidence="15" key="1">
    <citation type="submission" date="2024-07" db="EMBL/GenBank/DDBJ databases">
        <authorList>
            <person name="Biller S.J."/>
        </authorList>
    </citation>
    <scope>NUCLEOTIDE SEQUENCE</scope>
    <source>
        <strain evidence="15">WC2420</strain>
    </source>
</reference>
<feature type="transmembrane region" description="Helical" evidence="13">
    <location>
        <begin position="32"/>
        <end position="52"/>
    </location>
</feature>
<dbReference type="FunFam" id="3.40.1690.10:FF:000001">
    <property type="entry name" value="Flagellar biosynthetic protein FlhB"/>
    <property type="match status" value="1"/>
</dbReference>
<dbReference type="PRINTS" id="PR00950">
    <property type="entry name" value="TYPE3IMSPROT"/>
</dbReference>
<proteinExistence type="inferred from homology"/>
<comment type="subcellular location">
    <subcellularLocation>
        <location evidence="1">Cell membrane</location>
        <topology evidence="1">Multi-pass membrane protein</topology>
    </subcellularLocation>
</comment>
<evidence type="ECO:0000256" key="3">
    <source>
        <dbReference type="ARBA" id="ARBA00021622"/>
    </source>
</evidence>
<accession>A0AB39VSZ1</accession>
<keyword evidence="5 13" id="KW-1003">Cell membrane</keyword>
<keyword evidence="11 13" id="KW-1006">Bacterial flagellum protein export</keyword>
<dbReference type="AlphaFoldDB" id="A0AB39VSZ1"/>
<dbReference type="EMBL" id="CP165628">
    <property type="protein sequence ID" value="XDU72608.1"/>
    <property type="molecule type" value="Genomic_DNA"/>
</dbReference>
<protein>
    <recommendedName>
        <fullName evidence="3 13">Flagellar biosynthetic protein FlhB</fullName>
    </recommendedName>
</protein>
<dbReference type="RefSeq" id="WP_369789349.1">
    <property type="nucleotide sequence ID" value="NZ_CP165628.1"/>
</dbReference>
<evidence type="ECO:0000256" key="13">
    <source>
        <dbReference type="RuleBase" id="RU364091"/>
    </source>
</evidence>
<keyword evidence="15" id="KW-0969">Cilium</keyword>
<keyword evidence="6 13" id="KW-0812">Transmembrane</keyword>
<dbReference type="GO" id="GO:0009306">
    <property type="term" value="P:protein secretion"/>
    <property type="evidence" value="ECO:0007669"/>
    <property type="project" value="InterPro"/>
</dbReference>
<name>A0AB39VSZ1_9GAMM</name>
<sequence length="378" mass="41895">MSSGSGDKSEKPTSGKLNKARKKGDIPRAKDVTLAAGLIASFITLSFFFPYYKHLIEESFLAMGAMAGRQDDSGAMGEFMLRNMLILFKILATLLPIPAAGVIASLIPGGWIFSLEKIKPDIKKISPIAGFKRLFSGSHVMEVFKMLGKCSVLLAILYAMITGSLAAFMQLQSLGLHEAIVRGFSIYDDVMLEILGSIALFALIDIPLSKFMFTKKMKMTKHEVKEEFKSNDGNPQIKGRIRQLQRQLALGQITRTVPLADVIITNPTHYAVALKYDPNRATAPYIVAKGQDDIALYIREVASNHQVEIVEFPPLARAIYYTTHVNQQIPAQLYRAIAHVLSYVLQIKSWRTGQAEKPKLNKCIEIPTETLIPPGEIK</sequence>
<evidence type="ECO:0000256" key="8">
    <source>
        <dbReference type="ARBA" id="ARBA00022927"/>
    </source>
</evidence>
<dbReference type="PANTHER" id="PTHR30531:SF12">
    <property type="entry name" value="FLAGELLAR BIOSYNTHETIC PROTEIN FLHB"/>
    <property type="match status" value="1"/>
</dbReference>
<dbReference type="InterPro" id="IPR006135">
    <property type="entry name" value="T3SS_substrate_exporter"/>
</dbReference>
<keyword evidence="7 13" id="KW-1005">Bacterial flagellum biogenesis</keyword>
<evidence type="ECO:0000256" key="5">
    <source>
        <dbReference type="ARBA" id="ARBA00022475"/>
    </source>
</evidence>
<feature type="transmembrane region" description="Helical" evidence="13">
    <location>
        <begin position="86"/>
        <end position="113"/>
    </location>
</feature>
<keyword evidence="15" id="KW-0966">Cell projection</keyword>
<dbReference type="SUPFAM" id="SSF160544">
    <property type="entry name" value="EscU C-terminal domain-like"/>
    <property type="match status" value="1"/>
</dbReference>
<keyword evidence="15" id="KW-0282">Flagellum</keyword>
<dbReference type="GO" id="GO:0044780">
    <property type="term" value="P:bacterial-type flagellum assembly"/>
    <property type="evidence" value="ECO:0007669"/>
    <property type="project" value="InterPro"/>
</dbReference>
<evidence type="ECO:0000256" key="14">
    <source>
        <dbReference type="SAM" id="MobiDB-lite"/>
    </source>
</evidence>
<feature type="region of interest" description="Disordered" evidence="14">
    <location>
        <begin position="1"/>
        <end position="22"/>
    </location>
</feature>
<comment type="function">
    <text evidence="12 13">Required for formation of the rod structure in the basal body of the flagellar apparatus. Together with FliI and FliH, may constitute the export apparatus of flagellin.</text>
</comment>
<dbReference type="NCBIfam" id="TIGR00328">
    <property type="entry name" value="flhB"/>
    <property type="match status" value="1"/>
</dbReference>
<gene>
    <name evidence="13 15" type="primary">flhB</name>
    <name evidence="15" type="ORF">AB3G37_00290</name>
</gene>
<feature type="transmembrane region" description="Helical" evidence="13">
    <location>
        <begin position="151"/>
        <end position="171"/>
    </location>
</feature>